<comment type="caution">
    <text evidence="2">The sequence shown here is derived from an EMBL/GenBank/DDBJ whole genome shotgun (WGS) entry which is preliminary data.</text>
</comment>
<feature type="transmembrane region" description="Helical" evidence="1">
    <location>
        <begin position="75"/>
        <end position="94"/>
    </location>
</feature>
<keyword evidence="3" id="KW-1185">Reference proteome</keyword>
<feature type="transmembrane region" description="Helical" evidence="1">
    <location>
        <begin position="50"/>
        <end position="69"/>
    </location>
</feature>
<proteinExistence type="predicted"/>
<accession>A0A9X2DQ31</accession>
<dbReference type="AlphaFoldDB" id="A0A9X2DQ31"/>
<evidence type="ECO:0000313" key="3">
    <source>
        <dbReference type="Proteomes" id="UP001139179"/>
    </source>
</evidence>
<gene>
    <name evidence="2" type="ORF">M3202_09945</name>
</gene>
<dbReference type="Proteomes" id="UP001139179">
    <property type="component" value="Unassembled WGS sequence"/>
</dbReference>
<keyword evidence="1" id="KW-1133">Transmembrane helix</keyword>
<keyword evidence="1" id="KW-0812">Transmembrane</keyword>
<feature type="transmembrane region" description="Helical" evidence="1">
    <location>
        <begin position="115"/>
        <end position="132"/>
    </location>
</feature>
<dbReference type="RefSeq" id="WP_251223191.1">
    <property type="nucleotide sequence ID" value="NZ_JAMBOL010000007.1"/>
</dbReference>
<name>A0A9X2DQ31_9BACI</name>
<evidence type="ECO:0000256" key="1">
    <source>
        <dbReference type="SAM" id="Phobius"/>
    </source>
</evidence>
<dbReference type="EMBL" id="JAMBOL010000007">
    <property type="protein sequence ID" value="MCM3714408.1"/>
    <property type="molecule type" value="Genomic_DNA"/>
</dbReference>
<feature type="transmembrane region" description="Helical" evidence="1">
    <location>
        <begin position="6"/>
        <end position="29"/>
    </location>
</feature>
<organism evidence="2 3">
    <name type="scientific">Halalkalibacter oceani</name>
    <dbReference type="NCBI Taxonomy" id="1653776"/>
    <lineage>
        <taxon>Bacteria</taxon>
        <taxon>Bacillati</taxon>
        <taxon>Bacillota</taxon>
        <taxon>Bacilli</taxon>
        <taxon>Bacillales</taxon>
        <taxon>Bacillaceae</taxon>
        <taxon>Halalkalibacter</taxon>
    </lineage>
</organism>
<protein>
    <submittedName>
        <fullName evidence="2">Uncharacterized protein</fullName>
    </submittedName>
</protein>
<keyword evidence="1" id="KW-0472">Membrane</keyword>
<reference evidence="2" key="1">
    <citation type="submission" date="2022-05" db="EMBL/GenBank/DDBJ databases">
        <title>Comparative Genomics of Spacecraft Associated Microbes.</title>
        <authorList>
            <person name="Tran M.T."/>
            <person name="Wright A."/>
            <person name="Seuylemezian A."/>
            <person name="Eisen J."/>
            <person name="Coil D."/>
        </authorList>
    </citation>
    <scope>NUCLEOTIDE SEQUENCE</scope>
    <source>
        <strain evidence="2">214.1.1</strain>
    </source>
</reference>
<evidence type="ECO:0000313" key="2">
    <source>
        <dbReference type="EMBL" id="MCM3714408.1"/>
    </source>
</evidence>
<sequence>MYSLLVFVHVASALFLGSFLSLPFVVHTVTRRTGKERKAALQTIISFTRAGHYALLSLFVTGGWLVVHYSAHPSMLWVGLSVSLLILAAGLIGMMTKQLKQISTEDRPHLAKIKAYSWLTALMIIASLFIMTNRQLFS</sequence>